<feature type="region of interest" description="Disordered" evidence="6">
    <location>
        <begin position="1"/>
        <end position="25"/>
    </location>
</feature>
<gene>
    <name evidence="8" type="ORF">C9374_008804</name>
</gene>
<reference evidence="8 9" key="1">
    <citation type="journal article" date="2018" name="BMC Genomics">
        <title>The genome of Naegleria lovaniensis, the basis for a comparative approach to unravel pathogenicity factors of the human pathogenic amoeba N. fowleri.</title>
        <authorList>
            <person name="Liechti N."/>
            <person name="Schurch N."/>
            <person name="Bruggmann R."/>
            <person name="Wittwer M."/>
        </authorList>
    </citation>
    <scope>NUCLEOTIDE SEQUENCE [LARGE SCALE GENOMIC DNA]</scope>
    <source>
        <strain evidence="8 9">ATCC 30569</strain>
    </source>
</reference>
<dbReference type="GO" id="GO:0004656">
    <property type="term" value="F:procollagen-proline 4-dioxygenase activity"/>
    <property type="evidence" value="ECO:0007669"/>
    <property type="project" value="TreeGrafter"/>
</dbReference>
<evidence type="ECO:0000256" key="2">
    <source>
        <dbReference type="ARBA" id="ARBA00022723"/>
    </source>
</evidence>
<proteinExistence type="predicted"/>
<keyword evidence="4" id="KW-0560">Oxidoreductase</keyword>
<keyword evidence="3" id="KW-0223">Dioxygenase</keyword>
<organism evidence="8 9">
    <name type="scientific">Naegleria lovaniensis</name>
    <name type="common">Amoeba</name>
    <dbReference type="NCBI Taxonomy" id="51637"/>
    <lineage>
        <taxon>Eukaryota</taxon>
        <taxon>Discoba</taxon>
        <taxon>Heterolobosea</taxon>
        <taxon>Tetramitia</taxon>
        <taxon>Eutetramitia</taxon>
        <taxon>Vahlkampfiidae</taxon>
        <taxon>Naegleria</taxon>
    </lineage>
</organism>
<evidence type="ECO:0000256" key="4">
    <source>
        <dbReference type="ARBA" id="ARBA00023002"/>
    </source>
</evidence>
<name>A0AA88GHR9_NAELO</name>
<dbReference type="InterPro" id="IPR005123">
    <property type="entry name" value="Oxoglu/Fe-dep_dioxygenase_dom"/>
</dbReference>
<feature type="compositionally biased region" description="Low complexity" evidence="6">
    <location>
        <begin position="1"/>
        <end position="17"/>
    </location>
</feature>
<keyword evidence="9" id="KW-1185">Reference proteome</keyword>
<evidence type="ECO:0000256" key="1">
    <source>
        <dbReference type="ARBA" id="ARBA00001961"/>
    </source>
</evidence>
<keyword evidence="2" id="KW-0479">Metal-binding</keyword>
<dbReference type="RefSeq" id="XP_044544981.1">
    <property type="nucleotide sequence ID" value="XM_044698921.1"/>
</dbReference>
<dbReference type="SMART" id="SM00702">
    <property type="entry name" value="P4Hc"/>
    <property type="match status" value="1"/>
</dbReference>
<dbReference type="GeneID" id="68101258"/>
<evidence type="ECO:0000256" key="3">
    <source>
        <dbReference type="ARBA" id="ARBA00022964"/>
    </source>
</evidence>
<comment type="caution">
    <text evidence="8">The sequence shown here is derived from an EMBL/GenBank/DDBJ whole genome shotgun (WGS) entry which is preliminary data.</text>
</comment>
<sequence>MITPTKKLKLTPSLSSKGDMTTENNSEQLTVRAPTMMMQGLVTMDHVLSTLETDEYIRKAKAHKWKKSKVGRSSSQSNVDDYSVRNSAQFEFEDEKLAQTMFKIGERALNDMFAGPNAKFIPVGIDSNWKCYRYKKGEFFGKHKDSGRSVNDCKSFVTVLIYLNGHEDLEGGETIFYGPGCKEGISIHPTRGKAVFFVHQLDHESVEVTKGTKYILKSVVLFKKNENYGRNNSYSQTPTDPVSGLKLFEFPERNPQIFKTFVLPVLNNEVLPNSVTDQALKDKLDFEFKFWGLLSPFDPLLTISTEQELLSKEYTSISTLLRHDLEEKLCMMEWRLQFLNILEKVKIKKEQFSPLLFEQDSLQEIMKNNKSKFSKGSNITTQKWKFYDWIAQKIEEHLSTKYEVLPLKYHYDSNAFLIGHDRHLYEMCEKTFGEQAVSIQQIQFIHESHSMMDSRCDTSSYPMQSVTDEMVERCEKNGYYHTFRSYLTDQLNEEKITTVSEILKRFEGVCITMKYKDLILHGRQEKSWQGEYNDEYYPSYSLFVLCALVIDYSKLK</sequence>
<keyword evidence="5" id="KW-0408">Iron</keyword>
<evidence type="ECO:0000313" key="8">
    <source>
        <dbReference type="EMBL" id="KAG2377719.1"/>
    </source>
</evidence>
<dbReference type="AlphaFoldDB" id="A0AA88GHR9"/>
<dbReference type="Proteomes" id="UP000816034">
    <property type="component" value="Unassembled WGS sequence"/>
</dbReference>
<dbReference type="PROSITE" id="PS51471">
    <property type="entry name" value="FE2OG_OXY"/>
    <property type="match status" value="1"/>
</dbReference>
<evidence type="ECO:0000256" key="6">
    <source>
        <dbReference type="SAM" id="MobiDB-lite"/>
    </source>
</evidence>
<dbReference type="Gene3D" id="2.60.120.620">
    <property type="entry name" value="q2cbj1_9rhob like domain"/>
    <property type="match status" value="1"/>
</dbReference>
<dbReference type="InterPro" id="IPR044862">
    <property type="entry name" value="Pro_4_hyd_alph_FE2OG_OXY"/>
</dbReference>
<feature type="domain" description="Fe2OG dioxygenase" evidence="7">
    <location>
        <begin position="119"/>
        <end position="224"/>
    </location>
</feature>
<dbReference type="InterPro" id="IPR006620">
    <property type="entry name" value="Pro_4_hyd_alph"/>
</dbReference>
<dbReference type="GO" id="GO:0005506">
    <property type="term" value="F:iron ion binding"/>
    <property type="evidence" value="ECO:0007669"/>
    <property type="project" value="InterPro"/>
</dbReference>
<dbReference type="EMBL" id="PYSW02000036">
    <property type="protein sequence ID" value="KAG2377719.1"/>
    <property type="molecule type" value="Genomic_DNA"/>
</dbReference>
<evidence type="ECO:0000256" key="5">
    <source>
        <dbReference type="ARBA" id="ARBA00023004"/>
    </source>
</evidence>
<dbReference type="GO" id="GO:0031418">
    <property type="term" value="F:L-ascorbic acid binding"/>
    <property type="evidence" value="ECO:0007669"/>
    <property type="project" value="InterPro"/>
</dbReference>
<dbReference type="Pfam" id="PF13640">
    <property type="entry name" value="2OG-FeII_Oxy_3"/>
    <property type="match status" value="1"/>
</dbReference>
<evidence type="ECO:0000259" key="7">
    <source>
        <dbReference type="PROSITE" id="PS51471"/>
    </source>
</evidence>
<dbReference type="GO" id="GO:0005783">
    <property type="term" value="C:endoplasmic reticulum"/>
    <property type="evidence" value="ECO:0007669"/>
    <property type="project" value="TreeGrafter"/>
</dbReference>
<dbReference type="PANTHER" id="PTHR10869:SF246">
    <property type="entry name" value="TRANSMEMBRANE PROLYL 4-HYDROXYLASE"/>
    <property type="match status" value="1"/>
</dbReference>
<dbReference type="PANTHER" id="PTHR10869">
    <property type="entry name" value="PROLYL 4-HYDROXYLASE ALPHA SUBUNIT"/>
    <property type="match status" value="1"/>
</dbReference>
<accession>A0AA88GHR9</accession>
<evidence type="ECO:0000313" key="9">
    <source>
        <dbReference type="Proteomes" id="UP000816034"/>
    </source>
</evidence>
<comment type="cofactor">
    <cofactor evidence="1">
        <name>L-ascorbate</name>
        <dbReference type="ChEBI" id="CHEBI:38290"/>
    </cofactor>
</comment>
<protein>
    <recommendedName>
        <fullName evidence="7">Fe2OG dioxygenase domain-containing protein</fullName>
    </recommendedName>
</protein>
<dbReference type="InterPro" id="IPR045054">
    <property type="entry name" value="P4HA-like"/>
</dbReference>